<comment type="caution">
    <text evidence="1">The sequence shown here is derived from an EMBL/GenBank/DDBJ whole genome shotgun (WGS) entry which is preliminary data.</text>
</comment>
<reference evidence="1" key="1">
    <citation type="submission" date="2022-08" db="EMBL/GenBank/DDBJ databases">
        <title>Genome Sequence of Pycnoporus sanguineus.</title>
        <authorList>
            <person name="Buettner E."/>
        </authorList>
    </citation>
    <scope>NUCLEOTIDE SEQUENCE</scope>
    <source>
        <strain evidence="1">CG-C14</strain>
    </source>
</reference>
<accession>A0ACC1PKT0</accession>
<dbReference type="EMBL" id="JANSHE010002248">
    <property type="protein sequence ID" value="KAJ2993673.1"/>
    <property type="molecule type" value="Genomic_DNA"/>
</dbReference>
<proteinExistence type="predicted"/>
<organism evidence="1 2">
    <name type="scientific">Trametes sanguinea</name>
    <dbReference type="NCBI Taxonomy" id="158606"/>
    <lineage>
        <taxon>Eukaryota</taxon>
        <taxon>Fungi</taxon>
        <taxon>Dikarya</taxon>
        <taxon>Basidiomycota</taxon>
        <taxon>Agaricomycotina</taxon>
        <taxon>Agaricomycetes</taxon>
        <taxon>Polyporales</taxon>
        <taxon>Polyporaceae</taxon>
        <taxon>Trametes</taxon>
    </lineage>
</organism>
<sequence>MSTVPRIPKYASFLEAHPGYLKRLVDRAGGLFIFARIALNVLNQDLYRNNPEEGFQVVLSSETGLDKMDALYLGILRAAFPPRDLAQSPRLHARLLSFLHVIALLATPRLGCVALFADAIYDHKFILERVEGDAKKEKTLTIDDFRPLVDLLRSVIHVGPSGGLTKPIHISFYEFLIDRCSDPHYHVDGGHCEIPLPQSTIGGDEHWKLTFKEEALLYACSTRSLRRHLRKAVHNERTMDAVYAITTTAWVPCWMRICAVRFARKSAPHQLIDIEGSPGIGLRLRLMLRDVCDLLSLPQDWEEGCAEYNKREVDTKKRMDGELDVCIAAPPQWIAFLPQYRKQWKEVWKALEEDPVLKSSWYREQAEDDDLDYYCW</sequence>
<name>A0ACC1PKT0_9APHY</name>
<evidence type="ECO:0000313" key="2">
    <source>
        <dbReference type="Proteomes" id="UP001144978"/>
    </source>
</evidence>
<evidence type="ECO:0000313" key="1">
    <source>
        <dbReference type="EMBL" id="KAJ2993673.1"/>
    </source>
</evidence>
<dbReference type="Proteomes" id="UP001144978">
    <property type="component" value="Unassembled WGS sequence"/>
</dbReference>
<keyword evidence="2" id="KW-1185">Reference proteome</keyword>
<protein>
    <submittedName>
        <fullName evidence="1">Uncharacterized protein</fullName>
    </submittedName>
</protein>
<gene>
    <name evidence="1" type="ORF">NUW54_g7679</name>
</gene>